<dbReference type="InterPro" id="IPR008422">
    <property type="entry name" value="KN_HD"/>
</dbReference>
<keyword evidence="2 4" id="KW-0371">Homeobox</keyword>
<evidence type="ECO:0000313" key="8">
    <source>
        <dbReference type="Proteomes" id="UP001209570"/>
    </source>
</evidence>
<dbReference type="SUPFAM" id="SSF46689">
    <property type="entry name" value="Homeodomain-like"/>
    <property type="match status" value="1"/>
</dbReference>
<sequence>MSTTTPPGAALSPSTVSKLPGLHFAINHRRGDLRLPSLSPFEEDTASESAMRCHPADLRLSMTQCETPHFLPGVPTCPETSPAEKHSSIASSTCEARSGHDPSSEANKKRKKGTRRGTLNAEAKNVLKAWMFSPEHFAHPYPSEEEKEELASEAGIEVKQLSNWFTNARKRLWQPVLRQSGVEVKNFLSTGRGGPRGNKLDVPPNVQFLIAQRSTPPASPGPATDYSASATTSSSNETLKRTWAEMHSSPAPSSMPMPSMVIDEAPLKKKKTLASRKRAKDARSDDDAPTTKTAAQLSQELRLALAGRSAAIATAPPGTKSPVVRVPPSVAAFQELEILAAASLIGLHQQQYQRVH</sequence>
<dbReference type="GO" id="GO:0006355">
    <property type="term" value="P:regulation of DNA-templated transcription"/>
    <property type="evidence" value="ECO:0007669"/>
    <property type="project" value="InterPro"/>
</dbReference>
<gene>
    <name evidence="7" type="ORF">P43SY_001692</name>
</gene>
<proteinExistence type="predicted"/>
<feature type="region of interest" description="Disordered" evidence="5">
    <location>
        <begin position="76"/>
        <end position="120"/>
    </location>
</feature>
<keyword evidence="3 4" id="KW-0539">Nucleus</keyword>
<protein>
    <recommendedName>
        <fullName evidence="6">Homeobox domain-containing protein</fullName>
    </recommendedName>
</protein>
<comment type="caution">
    <text evidence="7">The sequence shown here is derived from an EMBL/GenBank/DDBJ whole genome shotgun (WGS) entry which is preliminary data.</text>
</comment>
<dbReference type="Gene3D" id="1.10.10.60">
    <property type="entry name" value="Homeodomain-like"/>
    <property type="match status" value="1"/>
</dbReference>
<feature type="compositionally biased region" description="Basic and acidic residues" evidence="5">
    <location>
        <begin position="97"/>
        <end position="107"/>
    </location>
</feature>
<dbReference type="PANTHER" id="PTHR11850">
    <property type="entry name" value="HOMEOBOX PROTEIN TRANSCRIPTION FACTORS"/>
    <property type="match status" value="1"/>
</dbReference>
<evidence type="ECO:0000256" key="1">
    <source>
        <dbReference type="ARBA" id="ARBA00023125"/>
    </source>
</evidence>
<dbReference type="SMART" id="SM00389">
    <property type="entry name" value="HOX"/>
    <property type="match status" value="1"/>
</dbReference>
<evidence type="ECO:0000256" key="5">
    <source>
        <dbReference type="SAM" id="MobiDB-lite"/>
    </source>
</evidence>
<feature type="compositionally biased region" description="Basic residues" evidence="5">
    <location>
        <begin position="268"/>
        <end position="280"/>
    </location>
</feature>
<evidence type="ECO:0000313" key="7">
    <source>
        <dbReference type="EMBL" id="KAJ0400414.1"/>
    </source>
</evidence>
<dbReference type="Pfam" id="PF05920">
    <property type="entry name" value="Homeobox_KN"/>
    <property type="match status" value="1"/>
</dbReference>
<feature type="DNA-binding region" description="Homeobox" evidence="4">
    <location>
        <begin position="112"/>
        <end position="176"/>
    </location>
</feature>
<dbReference type="InterPro" id="IPR001356">
    <property type="entry name" value="HD"/>
</dbReference>
<name>A0AAD5QAH6_PYTIN</name>
<keyword evidence="8" id="KW-1185">Reference proteome</keyword>
<accession>A0AAD5QAH6</accession>
<dbReference type="GO" id="GO:0005634">
    <property type="term" value="C:nucleus"/>
    <property type="evidence" value="ECO:0007669"/>
    <property type="project" value="UniProtKB-SubCell"/>
</dbReference>
<reference evidence="7" key="1">
    <citation type="submission" date="2021-12" db="EMBL/GenBank/DDBJ databases">
        <title>Prjna785345.</title>
        <authorList>
            <person name="Rujirawat T."/>
            <person name="Krajaejun T."/>
        </authorList>
    </citation>
    <scope>NUCLEOTIDE SEQUENCE</scope>
    <source>
        <strain evidence="7">Pi057C3</strain>
    </source>
</reference>
<evidence type="ECO:0000256" key="3">
    <source>
        <dbReference type="ARBA" id="ARBA00023242"/>
    </source>
</evidence>
<dbReference type="GO" id="GO:0003677">
    <property type="term" value="F:DNA binding"/>
    <property type="evidence" value="ECO:0007669"/>
    <property type="project" value="UniProtKB-UniRule"/>
</dbReference>
<dbReference type="PROSITE" id="PS50071">
    <property type="entry name" value="HOMEOBOX_2"/>
    <property type="match status" value="1"/>
</dbReference>
<organism evidence="7 8">
    <name type="scientific">Pythium insidiosum</name>
    <name type="common">Pythiosis disease agent</name>
    <dbReference type="NCBI Taxonomy" id="114742"/>
    <lineage>
        <taxon>Eukaryota</taxon>
        <taxon>Sar</taxon>
        <taxon>Stramenopiles</taxon>
        <taxon>Oomycota</taxon>
        <taxon>Peronosporomycetes</taxon>
        <taxon>Pythiales</taxon>
        <taxon>Pythiaceae</taxon>
        <taxon>Pythium</taxon>
    </lineage>
</organism>
<dbReference type="EMBL" id="JAKCXM010000155">
    <property type="protein sequence ID" value="KAJ0400414.1"/>
    <property type="molecule type" value="Genomic_DNA"/>
</dbReference>
<feature type="domain" description="Homeobox" evidence="6">
    <location>
        <begin position="110"/>
        <end position="175"/>
    </location>
</feature>
<evidence type="ECO:0000259" key="6">
    <source>
        <dbReference type="PROSITE" id="PS50071"/>
    </source>
</evidence>
<comment type="subcellular location">
    <subcellularLocation>
        <location evidence="4">Nucleus</location>
    </subcellularLocation>
</comment>
<keyword evidence="1 4" id="KW-0238">DNA-binding</keyword>
<evidence type="ECO:0000256" key="4">
    <source>
        <dbReference type="PROSITE-ProRule" id="PRU00108"/>
    </source>
</evidence>
<dbReference type="InterPro" id="IPR050224">
    <property type="entry name" value="TALE_homeobox"/>
</dbReference>
<feature type="region of interest" description="Disordered" evidence="5">
    <location>
        <begin position="212"/>
        <end position="238"/>
    </location>
</feature>
<dbReference type="AlphaFoldDB" id="A0AAD5QAH6"/>
<dbReference type="Proteomes" id="UP001209570">
    <property type="component" value="Unassembled WGS sequence"/>
</dbReference>
<evidence type="ECO:0000256" key="2">
    <source>
        <dbReference type="ARBA" id="ARBA00023155"/>
    </source>
</evidence>
<dbReference type="InterPro" id="IPR009057">
    <property type="entry name" value="Homeodomain-like_sf"/>
</dbReference>
<feature type="region of interest" description="Disordered" evidence="5">
    <location>
        <begin position="266"/>
        <end position="292"/>
    </location>
</feature>